<evidence type="ECO:0000313" key="3">
    <source>
        <dbReference type="Proteomes" id="UP001139068"/>
    </source>
</evidence>
<gene>
    <name evidence="2" type="ORF">K9U37_10360</name>
</gene>
<dbReference type="InterPro" id="IPR038721">
    <property type="entry name" value="IS701-like_DDE_dom"/>
</dbReference>
<protein>
    <submittedName>
        <fullName evidence="2">Transposase</fullName>
    </submittedName>
</protein>
<name>A0ABS9YY56_9MYCO</name>
<sequence length="153" mass="16748">MLPGLTLPASWRSLLDLFRPAFRRGSTFALFTLLATGLAARTTRRTVVGMLAGAGMAAAVSFHSACRFFSHHAWDVDPIGLVLARLIVDRLLPDGAPITVVVDDTLFRRWGPKVHAAYWTHDGSAQDPNALGRGNRWVIVGIVLTLRFCTRPV</sequence>
<dbReference type="EMBL" id="JAIVFL010000001">
    <property type="protein sequence ID" value="MCI4675264.1"/>
    <property type="molecule type" value="Genomic_DNA"/>
</dbReference>
<feature type="domain" description="Transposase IS701-like DDE" evidence="1">
    <location>
        <begin position="19"/>
        <end position="142"/>
    </location>
</feature>
<evidence type="ECO:0000313" key="2">
    <source>
        <dbReference type="EMBL" id="MCI4675264.1"/>
    </source>
</evidence>
<dbReference type="RefSeq" id="WP_243071606.1">
    <property type="nucleotide sequence ID" value="NZ_JAIVFL010000001.1"/>
</dbReference>
<evidence type="ECO:0000259" key="1">
    <source>
        <dbReference type="Pfam" id="PF13546"/>
    </source>
</evidence>
<keyword evidence="3" id="KW-1185">Reference proteome</keyword>
<accession>A0ABS9YY56</accession>
<proteinExistence type="predicted"/>
<dbReference type="Proteomes" id="UP001139068">
    <property type="component" value="Unassembled WGS sequence"/>
</dbReference>
<dbReference type="Pfam" id="PF13546">
    <property type="entry name" value="DDE_5"/>
    <property type="match status" value="1"/>
</dbReference>
<reference evidence="2" key="1">
    <citation type="journal article" date="2022" name="ISME J.">
        <title>Identification of active gaseous-alkane degraders at natural gas seeps.</title>
        <authorList>
            <person name="Farhan Ul Haque M."/>
            <person name="Hernandez M."/>
            <person name="Crombie A.T."/>
            <person name="Murrell J.C."/>
        </authorList>
    </citation>
    <scope>NUCLEOTIDE SEQUENCE</scope>
    <source>
        <strain evidence="2">ANDR5</strain>
    </source>
</reference>
<comment type="caution">
    <text evidence="2">The sequence shown here is derived from an EMBL/GenBank/DDBJ whole genome shotgun (WGS) entry which is preliminary data.</text>
</comment>
<organism evidence="2 3">
    <name type="scientific">Candidatus Mycolicibacterium alkanivorans</name>
    <dbReference type="NCBI Taxonomy" id="2954114"/>
    <lineage>
        <taxon>Bacteria</taxon>
        <taxon>Bacillati</taxon>
        <taxon>Actinomycetota</taxon>
        <taxon>Actinomycetes</taxon>
        <taxon>Mycobacteriales</taxon>
        <taxon>Mycobacteriaceae</taxon>
        <taxon>Mycolicibacterium</taxon>
    </lineage>
</organism>